<feature type="chain" id="PRO_5023126582" evidence="1">
    <location>
        <begin position="25"/>
        <end position="224"/>
    </location>
</feature>
<reference evidence="2 3" key="1">
    <citation type="submission" date="2019-08" db="EMBL/GenBank/DDBJ databases">
        <authorList>
            <person name="Peeters C."/>
        </authorList>
    </citation>
    <scope>NUCLEOTIDE SEQUENCE [LARGE SCALE GENOMIC DNA]</scope>
    <source>
        <strain evidence="2 3">LMG 31011</strain>
    </source>
</reference>
<organism evidence="2 3">
    <name type="scientific">Pandoraea aquatica</name>
    <dbReference type="NCBI Taxonomy" id="2508290"/>
    <lineage>
        <taxon>Bacteria</taxon>
        <taxon>Pseudomonadati</taxon>
        <taxon>Pseudomonadota</taxon>
        <taxon>Betaproteobacteria</taxon>
        <taxon>Burkholderiales</taxon>
        <taxon>Burkholderiaceae</taxon>
        <taxon>Pandoraea</taxon>
    </lineage>
</organism>
<evidence type="ECO:0000313" key="3">
    <source>
        <dbReference type="Proteomes" id="UP000366819"/>
    </source>
</evidence>
<dbReference type="Proteomes" id="UP000366819">
    <property type="component" value="Unassembled WGS sequence"/>
</dbReference>
<dbReference type="RefSeq" id="WP_150578385.1">
    <property type="nucleotide sequence ID" value="NZ_CABPSN010000012.1"/>
</dbReference>
<proteinExistence type="predicted"/>
<evidence type="ECO:0000313" key="2">
    <source>
        <dbReference type="EMBL" id="VVE56522.1"/>
    </source>
</evidence>
<gene>
    <name evidence="2" type="ORF">PAQ31011_05113</name>
</gene>
<name>A0A5E4Z783_9BURK</name>
<dbReference type="OrthoDB" id="6625590at2"/>
<sequence>MKPIPLKQLVLAAIAVCSTAIAIAEDLGVKSQTYTLDRDAAEQMKDVMRKKQANGELDRFWQDYRDRTIASIKNPASLGIKSDYTNATELRSLRFAIPSDYKDQTGRVIVKRGTIIEPLKIMPLTTGLIFIDGNDQRQVAYAIKRSQTESLKIVLTAGSPYALRVKYRDVPWHGGMGVPFYFDQRKMIINSLSMLYGIEINRVPVALSQRGDKLAIEFGMGGAN</sequence>
<keyword evidence="3" id="KW-1185">Reference proteome</keyword>
<accession>A0A5E4Z783</accession>
<evidence type="ECO:0000256" key="1">
    <source>
        <dbReference type="SAM" id="SignalP"/>
    </source>
</evidence>
<dbReference type="AlphaFoldDB" id="A0A5E4Z783"/>
<dbReference type="EMBL" id="CABPSN010000012">
    <property type="protein sequence ID" value="VVE56522.1"/>
    <property type="molecule type" value="Genomic_DNA"/>
</dbReference>
<feature type="signal peptide" evidence="1">
    <location>
        <begin position="1"/>
        <end position="24"/>
    </location>
</feature>
<keyword evidence="1" id="KW-0732">Signal</keyword>
<protein>
    <submittedName>
        <fullName evidence="2">Type-F conjugative transfer system protein TraW</fullName>
    </submittedName>
</protein>